<dbReference type="PANTHER" id="PTHR43460">
    <property type="entry name" value="METHYLTRANSFERASE"/>
    <property type="match status" value="1"/>
</dbReference>
<dbReference type="Pfam" id="PF13649">
    <property type="entry name" value="Methyltransf_25"/>
    <property type="match status" value="1"/>
</dbReference>
<dbReference type="SUPFAM" id="SSF53335">
    <property type="entry name" value="S-adenosyl-L-methionine-dependent methyltransferases"/>
    <property type="match status" value="1"/>
</dbReference>
<protein>
    <submittedName>
        <fullName evidence="2">GNAT family N-acetyltransferase</fullName>
    </submittedName>
</protein>
<dbReference type="Gene3D" id="3.40.630.30">
    <property type="match status" value="1"/>
</dbReference>
<evidence type="ECO:0000313" key="2">
    <source>
        <dbReference type="EMBL" id="TDF95831.1"/>
    </source>
</evidence>
<feature type="domain" description="N-acetyltransferase" evidence="1">
    <location>
        <begin position="28"/>
        <end position="181"/>
    </location>
</feature>
<comment type="caution">
    <text evidence="2">The sequence shown here is derived from an EMBL/GenBank/DDBJ whole genome shotgun (WGS) entry which is preliminary data.</text>
</comment>
<accession>A0A4R5KJX8</accession>
<dbReference type="SUPFAM" id="SSF55729">
    <property type="entry name" value="Acyl-CoA N-acyltransferases (Nat)"/>
    <property type="match status" value="1"/>
</dbReference>
<dbReference type="Proteomes" id="UP000295636">
    <property type="component" value="Unassembled WGS sequence"/>
</dbReference>
<sequence>MLTMRKAGLADLEFLIRIDLKNDGYTASDLVEMTQQELAEHRAKIKRYLTDDYKGAFVFEASGVNERVGMIMYSIANRDAEYPWKTIFHELDRSWFPNDGRFIEIFGLWVHPGYRRSGLATRLKLKLEEEARDRHIDVIYTHTEEANDHVVALNWKLGYREVRRGPIWDDTVRVSLIKWLDDAGNRKNLPEKWGQMKSSNESATNQFYEAVGRVNGWNFSRLKVSSEGVAWNYYDEVARRCGTADLLLDVGTGGGEGLLTIAGSALLLIGIDRSAGMIETAKRNAQSANAANVRFFQMDSEHLLFPDGLFHVAACRHAPFCAGEIARLLVSGGVFITQQVGESDKRNLAQAFGRGQHTDADGTLKNKYITELQEAGFSDIQSFEYDAVEYYATYEDLLFLLMHTPIIPDFGRDEHDFSVLRSFIDANQTEKGIQTNASRFMLIATK</sequence>
<keyword evidence="2" id="KW-0808">Transferase</keyword>
<dbReference type="GO" id="GO:0016747">
    <property type="term" value="F:acyltransferase activity, transferring groups other than amino-acyl groups"/>
    <property type="evidence" value="ECO:0007669"/>
    <property type="project" value="InterPro"/>
</dbReference>
<dbReference type="EMBL" id="SMRT01000009">
    <property type="protein sequence ID" value="TDF95831.1"/>
    <property type="molecule type" value="Genomic_DNA"/>
</dbReference>
<dbReference type="InterPro" id="IPR052939">
    <property type="entry name" value="23S_rRNA_MeTrnsfrase_RlmA"/>
</dbReference>
<dbReference type="Gene3D" id="3.40.50.150">
    <property type="entry name" value="Vaccinia Virus protein VP39"/>
    <property type="match status" value="1"/>
</dbReference>
<name>A0A4R5KJX8_9BACL</name>
<gene>
    <name evidence="2" type="ORF">E1757_19055</name>
</gene>
<dbReference type="AlphaFoldDB" id="A0A4R5KJX8"/>
<dbReference type="PANTHER" id="PTHR43460:SF1">
    <property type="entry name" value="METHYLTRANSFERASE TYPE 11 DOMAIN-CONTAINING PROTEIN"/>
    <property type="match status" value="1"/>
</dbReference>
<dbReference type="CDD" id="cd02440">
    <property type="entry name" value="AdoMet_MTases"/>
    <property type="match status" value="1"/>
</dbReference>
<keyword evidence="3" id="KW-1185">Reference proteome</keyword>
<evidence type="ECO:0000259" key="1">
    <source>
        <dbReference type="PROSITE" id="PS51186"/>
    </source>
</evidence>
<evidence type="ECO:0000313" key="3">
    <source>
        <dbReference type="Proteomes" id="UP000295636"/>
    </source>
</evidence>
<dbReference type="CDD" id="cd04301">
    <property type="entry name" value="NAT_SF"/>
    <property type="match status" value="1"/>
</dbReference>
<dbReference type="InterPro" id="IPR029063">
    <property type="entry name" value="SAM-dependent_MTases_sf"/>
</dbReference>
<dbReference type="InterPro" id="IPR041698">
    <property type="entry name" value="Methyltransf_25"/>
</dbReference>
<proteinExistence type="predicted"/>
<organism evidence="2 3">
    <name type="scientific">Paenibacillus piri</name>
    <dbReference type="NCBI Taxonomy" id="2547395"/>
    <lineage>
        <taxon>Bacteria</taxon>
        <taxon>Bacillati</taxon>
        <taxon>Bacillota</taxon>
        <taxon>Bacilli</taxon>
        <taxon>Bacillales</taxon>
        <taxon>Paenibacillaceae</taxon>
        <taxon>Paenibacillus</taxon>
    </lineage>
</organism>
<reference evidence="2 3" key="1">
    <citation type="submission" date="2019-03" db="EMBL/GenBank/DDBJ databases">
        <title>This is whole genome sequence of Paenibacillus sp MS74 strain.</title>
        <authorList>
            <person name="Trinh H.N."/>
        </authorList>
    </citation>
    <scope>NUCLEOTIDE SEQUENCE [LARGE SCALE GENOMIC DNA]</scope>
    <source>
        <strain evidence="2 3">MS74</strain>
    </source>
</reference>
<dbReference type="PROSITE" id="PS51186">
    <property type="entry name" value="GNAT"/>
    <property type="match status" value="1"/>
</dbReference>
<dbReference type="OrthoDB" id="9795864at2"/>
<dbReference type="Pfam" id="PF00583">
    <property type="entry name" value="Acetyltransf_1"/>
    <property type="match status" value="1"/>
</dbReference>
<dbReference type="InterPro" id="IPR000182">
    <property type="entry name" value="GNAT_dom"/>
</dbReference>
<dbReference type="InterPro" id="IPR016181">
    <property type="entry name" value="Acyl_CoA_acyltransferase"/>
</dbReference>